<gene>
    <name evidence="1" type="ORF">BDA99DRAFT_540750</name>
</gene>
<accession>A0AAD5JTX0</accession>
<evidence type="ECO:0000313" key="2">
    <source>
        <dbReference type="Proteomes" id="UP001209540"/>
    </source>
</evidence>
<reference evidence="1" key="2">
    <citation type="submission" date="2023-02" db="EMBL/GenBank/DDBJ databases">
        <authorList>
            <consortium name="DOE Joint Genome Institute"/>
            <person name="Mondo S.J."/>
            <person name="Chang Y."/>
            <person name="Wang Y."/>
            <person name="Ahrendt S."/>
            <person name="Andreopoulos W."/>
            <person name="Barry K."/>
            <person name="Beard J."/>
            <person name="Benny G.L."/>
            <person name="Blankenship S."/>
            <person name="Bonito G."/>
            <person name="Cuomo C."/>
            <person name="Desiro A."/>
            <person name="Gervers K.A."/>
            <person name="Hundley H."/>
            <person name="Kuo A."/>
            <person name="LaButti K."/>
            <person name="Lang B.F."/>
            <person name="Lipzen A."/>
            <person name="O'Donnell K."/>
            <person name="Pangilinan J."/>
            <person name="Reynolds N."/>
            <person name="Sandor L."/>
            <person name="Smith M.W."/>
            <person name="Tsang A."/>
            <person name="Grigoriev I.V."/>
            <person name="Stajich J.E."/>
            <person name="Spatafora J.W."/>
        </authorList>
    </citation>
    <scope>NUCLEOTIDE SEQUENCE</scope>
    <source>
        <strain evidence="1">RSA 2281</strain>
    </source>
</reference>
<comment type="caution">
    <text evidence="1">The sequence shown here is derived from an EMBL/GenBank/DDBJ whole genome shotgun (WGS) entry which is preliminary data.</text>
</comment>
<proteinExistence type="predicted"/>
<evidence type="ECO:0000313" key="1">
    <source>
        <dbReference type="EMBL" id="KAI9253500.1"/>
    </source>
</evidence>
<reference evidence="1" key="1">
    <citation type="journal article" date="2022" name="IScience">
        <title>Evolution of zygomycete secretomes and the origins of terrestrial fungal ecologies.</title>
        <authorList>
            <person name="Chang Y."/>
            <person name="Wang Y."/>
            <person name="Mondo S."/>
            <person name="Ahrendt S."/>
            <person name="Andreopoulos W."/>
            <person name="Barry K."/>
            <person name="Beard J."/>
            <person name="Benny G.L."/>
            <person name="Blankenship S."/>
            <person name="Bonito G."/>
            <person name="Cuomo C."/>
            <person name="Desiro A."/>
            <person name="Gervers K.A."/>
            <person name="Hundley H."/>
            <person name="Kuo A."/>
            <person name="LaButti K."/>
            <person name="Lang B.F."/>
            <person name="Lipzen A."/>
            <person name="O'Donnell K."/>
            <person name="Pangilinan J."/>
            <person name="Reynolds N."/>
            <person name="Sandor L."/>
            <person name="Smith M.E."/>
            <person name="Tsang A."/>
            <person name="Grigoriev I.V."/>
            <person name="Stajich J.E."/>
            <person name="Spatafora J.W."/>
        </authorList>
    </citation>
    <scope>NUCLEOTIDE SEQUENCE</scope>
    <source>
        <strain evidence="1">RSA 2281</strain>
    </source>
</reference>
<dbReference type="AlphaFoldDB" id="A0AAD5JTX0"/>
<dbReference type="EMBL" id="JAIXMP010000026">
    <property type="protein sequence ID" value="KAI9253500.1"/>
    <property type="molecule type" value="Genomic_DNA"/>
</dbReference>
<name>A0AAD5JTX0_9FUNG</name>
<keyword evidence="2" id="KW-1185">Reference proteome</keyword>
<dbReference type="Proteomes" id="UP001209540">
    <property type="component" value="Unassembled WGS sequence"/>
</dbReference>
<protein>
    <submittedName>
        <fullName evidence="1">Uncharacterized protein</fullName>
    </submittedName>
</protein>
<organism evidence="1 2">
    <name type="scientific">Phascolomyces articulosus</name>
    <dbReference type="NCBI Taxonomy" id="60185"/>
    <lineage>
        <taxon>Eukaryota</taxon>
        <taxon>Fungi</taxon>
        <taxon>Fungi incertae sedis</taxon>
        <taxon>Mucoromycota</taxon>
        <taxon>Mucoromycotina</taxon>
        <taxon>Mucoromycetes</taxon>
        <taxon>Mucorales</taxon>
        <taxon>Lichtheimiaceae</taxon>
        <taxon>Phascolomyces</taxon>
    </lineage>
</organism>
<sequence length="170" mass="19328">MLSNMLFSFTQTCKRLIAASSKETTTTADVSFESDTVIVGSKCHIAAQQKEQDDSFLDDFIIVLEDVPSISNKVVTTADTDDFIMVPSEEQEESVVFRMMIDDESDFVLFPPKFVLLYDASFTYRHGLVKEVILDNIMPVPSWNGVQNLLEIDLSDLWEQDVKGLWRCVR</sequence>